<gene>
    <name evidence="14" type="ORF">ES288_A11G269400v1</name>
</gene>
<keyword evidence="9" id="KW-0472">Membrane</keyword>
<dbReference type="PANTHER" id="PTHR33021">
    <property type="entry name" value="BLUE COPPER PROTEIN"/>
    <property type="match status" value="1"/>
</dbReference>
<keyword evidence="5 12" id="KW-0732">Signal</keyword>
<evidence type="ECO:0000313" key="15">
    <source>
        <dbReference type="Proteomes" id="UP000323506"/>
    </source>
</evidence>
<evidence type="ECO:0000256" key="12">
    <source>
        <dbReference type="SAM" id="SignalP"/>
    </source>
</evidence>
<proteinExistence type="predicted"/>
<evidence type="ECO:0000256" key="4">
    <source>
        <dbReference type="ARBA" id="ARBA00022723"/>
    </source>
</evidence>
<dbReference type="InterPro" id="IPR003245">
    <property type="entry name" value="Phytocyanin_dom"/>
</dbReference>
<feature type="chain" id="PRO_5022760177" description="Phytocyanin domain-containing protein" evidence="12">
    <location>
        <begin position="24"/>
        <end position="135"/>
    </location>
</feature>
<name>A0A5D2EP55_GOSDA</name>
<dbReference type="GO" id="GO:0046872">
    <property type="term" value="F:metal ion binding"/>
    <property type="evidence" value="ECO:0007669"/>
    <property type="project" value="UniProtKB-KW"/>
</dbReference>
<dbReference type="GO" id="GO:0005886">
    <property type="term" value="C:plasma membrane"/>
    <property type="evidence" value="ECO:0007669"/>
    <property type="project" value="TreeGrafter"/>
</dbReference>
<keyword evidence="3" id="KW-0812">Transmembrane</keyword>
<dbReference type="PANTHER" id="PTHR33021:SF481">
    <property type="entry name" value="BLUE COPPER PROTEIN-LIKE"/>
    <property type="match status" value="1"/>
</dbReference>
<dbReference type="InterPro" id="IPR008972">
    <property type="entry name" value="Cupredoxin"/>
</dbReference>
<reference evidence="14 15" key="1">
    <citation type="submission" date="2019-06" db="EMBL/GenBank/DDBJ databases">
        <title>WGS assembly of Gossypium darwinii.</title>
        <authorList>
            <person name="Chen Z.J."/>
            <person name="Sreedasyam A."/>
            <person name="Ando A."/>
            <person name="Song Q."/>
            <person name="De L."/>
            <person name="Hulse-Kemp A."/>
            <person name="Ding M."/>
            <person name="Ye W."/>
            <person name="Kirkbride R."/>
            <person name="Jenkins J."/>
            <person name="Plott C."/>
            <person name="Lovell J."/>
            <person name="Lin Y.-M."/>
            <person name="Vaughn R."/>
            <person name="Liu B."/>
            <person name="Li W."/>
            <person name="Simpson S."/>
            <person name="Scheffler B."/>
            <person name="Saski C."/>
            <person name="Grover C."/>
            <person name="Hu G."/>
            <person name="Conover J."/>
            <person name="Carlson J."/>
            <person name="Shu S."/>
            <person name="Boston L."/>
            <person name="Williams M."/>
            <person name="Peterson D."/>
            <person name="Mcgee K."/>
            <person name="Jones D."/>
            <person name="Wendel J."/>
            <person name="Stelly D."/>
            <person name="Grimwood J."/>
            <person name="Schmutz J."/>
        </authorList>
    </citation>
    <scope>NUCLEOTIDE SEQUENCE [LARGE SCALE GENOMIC DNA]</scope>
    <source>
        <strain evidence="14">1808015.09</strain>
    </source>
</reference>
<sequence>MAVHRSLVIFAIVAFMAPAITLAMDYVMGGAYVMALNVNYEDWAEDKQFYVGDNLLFKYNNASHNVYKLNGDDFNSCTVPSNNSLGLFSENYRIKFAVAGKKWYICGVTGHCNQGMKLKIIVLDSTAPAAPPSAA</sequence>
<organism evidence="14 15">
    <name type="scientific">Gossypium darwinii</name>
    <name type="common">Darwin's cotton</name>
    <name type="synonym">Gossypium barbadense var. darwinii</name>
    <dbReference type="NCBI Taxonomy" id="34276"/>
    <lineage>
        <taxon>Eukaryota</taxon>
        <taxon>Viridiplantae</taxon>
        <taxon>Streptophyta</taxon>
        <taxon>Embryophyta</taxon>
        <taxon>Tracheophyta</taxon>
        <taxon>Spermatophyta</taxon>
        <taxon>Magnoliopsida</taxon>
        <taxon>eudicotyledons</taxon>
        <taxon>Gunneridae</taxon>
        <taxon>Pentapetalae</taxon>
        <taxon>rosids</taxon>
        <taxon>malvids</taxon>
        <taxon>Malvales</taxon>
        <taxon>Malvaceae</taxon>
        <taxon>Malvoideae</taxon>
        <taxon>Gossypium</taxon>
    </lineage>
</organism>
<evidence type="ECO:0000256" key="10">
    <source>
        <dbReference type="ARBA" id="ARBA00023157"/>
    </source>
</evidence>
<dbReference type="AlphaFoldDB" id="A0A5D2EP55"/>
<evidence type="ECO:0000256" key="5">
    <source>
        <dbReference type="ARBA" id="ARBA00022729"/>
    </source>
</evidence>
<keyword evidence="15" id="KW-1185">Reference proteome</keyword>
<evidence type="ECO:0000313" key="14">
    <source>
        <dbReference type="EMBL" id="TYG95454.1"/>
    </source>
</evidence>
<evidence type="ECO:0000256" key="1">
    <source>
        <dbReference type="ARBA" id="ARBA00004479"/>
    </source>
</evidence>
<evidence type="ECO:0000256" key="7">
    <source>
        <dbReference type="ARBA" id="ARBA00022989"/>
    </source>
</evidence>
<keyword evidence="6" id="KW-0249">Electron transport</keyword>
<dbReference type="GO" id="GO:0009610">
    <property type="term" value="P:response to symbiotic fungus"/>
    <property type="evidence" value="ECO:0007669"/>
    <property type="project" value="UniProtKB-ARBA"/>
</dbReference>
<evidence type="ECO:0000256" key="9">
    <source>
        <dbReference type="ARBA" id="ARBA00023136"/>
    </source>
</evidence>
<keyword evidence="8" id="KW-0186">Copper</keyword>
<dbReference type="GO" id="GO:0009055">
    <property type="term" value="F:electron transfer activity"/>
    <property type="evidence" value="ECO:0007669"/>
    <property type="project" value="InterPro"/>
</dbReference>
<protein>
    <recommendedName>
        <fullName evidence="13">Phytocyanin domain-containing protein</fullName>
    </recommendedName>
</protein>
<dbReference type="Pfam" id="PF02298">
    <property type="entry name" value="Cu_bind_like"/>
    <property type="match status" value="1"/>
</dbReference>
<dbReference type="FunFam" id="2.60.40.420:FF:000067">
    <property type="entry name" value="Cupredoxin superfamily protein"/>
    <property type="match status" value="1"/>
</dbReference>
<feature type="signal peptide" evidence="12">
    <location>
        <begin position="1"/>
        <end position="23"/>
    </location>
</feature>
<dbReference type="CDD" id="cd04216">
    <property type="entry name" value="Phytocyanin"/>
    <property type="match status" value="1"/>
</dbReference>
<keyword evidence="10" id="KW-1015">Disulfide bond</keyword>
<evidence type="ECO:0000259" key="13">
    <source>
        <dbReference type="PROSITE" id="PS51485"/>
    </source>
</evidence>
<evidence type="ECO:0000256" key="2">
    <source>
        <dbReference type="ARBA" id="ARBA00022448"/>
    </source>
</evidence>
<keyword evidence="11" id="KW-0325">Glycoprotein</keyword>
<evidence type="ECO:0000256" key="8">
    <source>
        <dbReference type="ARBA" id="ARBA00023008"/>
    </source>
</evidence>
<evidence type="ECO:0000256" key="6">
    <source>
        <dbReference type="ARBA" id="ARBA00022982"/>
    </source>
</evidence>
<keyword evidence="2" id="KW-0813">Transport</keyword>
<evidence type="ECO:0000256" key="3">
    <source>
        <dbReference type="ARBA" id="ARBA00022692"/>
    </source>
</evidence>
<keyword evidence="7" id="KW-1133">Transmembrane helix</keyword>
<evidence type="ECO:0000256" key="11">
    <source>
        <dbReference type="ARBA" id="ARBA00023180"/>
    </source>
</evidence>
<dbReference type="SUPFAM" id="SSF49503">
    <property type="entry name" value="Cupredoxins"/>
    <property type="match status" value="1"/>
</dbReference>
<feature type="domain" description="Phytocyanin" evidence="13">
    <location>
        <begin position="24"/>
        <end position="124"/>
    </location>
</feature>
<comment type="subcellular location">
    <subcellularLocation>
        <location evidence="1">Membrane</location>
        <topology evidence="1">Single-pass type I membrane protein</topology>
    </subcellularLocation>
</comment>
<keyword evidence="4" id="KW-0479">Metal-binding</keyword>
<dbReference type="EMBL" id="CM017698">
    <property type="protein sequence ID" value="TYG95454.1"/>
    <property type="molecule type" value="Genomic_DNA"/>
</dbReference>
<dbReference type="Gene3D" id="2.60.40.420">
    <property type="entry name" value="Cupredoxins - blue copper proteins"/>
    <property type="match status" value="1"/>
</dbReference>
<dbReference type="InterPro" id="IPR039391">
    <property type="entry name" value="Phytocyanin-like"/>
</dbReference>
<accession>A0A5D2EP55</accession>
<dbReference type="Proteomes" id="UP000323506">
    <property type="component" value="Chromosome A11"/>
</dbReference>
<dbReference type="PROSITE" id="PS51485">
    <property type="entry name" value="PHYTOCYANIN"/>
    <property type="match status" value="1"/>
</dbReference>